<proteinExistence type="predicted"/>
<evidence type="ECO:0000313" key="2">
    <source>
        <dbReference type="EMBL" id="MCS3903025.1"/>
    </source>
</evidence>
<dbReference type="PROSITE" id="PS50006">
    <property type="entry name" value="FHA_DOMAIN"/>
    <property type="match status" value="1"/>
</dbReference>
<evidence type="ECO:0000259" key="1">
    <source>
        <dbReference type="PROSITE" id="PS50006"/>
    </source>
</evidence>
<protein>
    <submittedName>
        <fullName evidence="2">Component of type VI protein secretion system</fullName>
    </submittedName>
</protein>
<evidence type="ECO:0000313" key="3">
    <source>
        <dbReference type="Proteomes" id="UP001204445"/>
    </source>
</evidence>
<dbReference type="EMBL" id="JANUCT010000006">
    <property type="protein sequence ID" value="MCS3903025.1"/>
    <property type="molecule type" value="Genomic_DNA"/>
</dbReference>
<dbReference type="CDD" id="cd00060">
    <property type="entry name" value="FHA"/>
    <property type="match status" value="2"/>
</dbReference>
<comment type="caution">
    <text evidence="2">The sequence shown here is derived from an EMBL/GenBank/DDBJ whole genome shotgun (WGS) entry which is preliminary data.</text>
</comment>
<sequence>MSKLVLSMNGAVQGEYELDKERVTIGRKPENDIQIDNLAVSGKHALIITILDDSFLEDLGSTNGTYVNGKLIKKHALKDGDVVAIGKHELKYINEHASADDDEFEKTMIIKPGSASAAVAAAQAAEKAAGTAAGVSTSTESAAKSTTTAPGSMPLGRLTVLNGPIAGKELELSKALITLGKPGTQVAVISRRPQGYFLTHIESDGDGKRYPLVNGEAIGPKAYALKDNDMIELAGIKMEFSSVQ</sequence>
<dbReference type="RefSeq" id="WP_259054638.1">
    <property type="nucleotide sequence ID" value="NZ_JANUCT010000006.1"/>
</dbReference>
<dbReference type="SMART" id="SM00240">
    <property type="entry name" value="FHA"/>
    <property type="match status" value="1"/>
</dbReference>
<dbReference type="InterPro" id="IPR008984">
    <property type="entry name" value="SMAD_FHA_dom_sf"/>
</dbReference>
<name>A0AAE3L136_9GAMM</name>
<accession>A0AAE3L136</accession>
<feature type="domain" description="FHA" evidence="1">
    <location>
        <begin position="23"/>
        <end position="72"/>
    </location>
</feature>
<reference evidence="2" key="1">
    <citation type="submission" date="2022-08" db="EMBL/GenBank/DDBJ databases">
        <title>Genomic Encyclopedia of Type Strains, Phase III (KMG-III): the genomes of soil and plant-associated and newly described type strains.</title>
        <authorList>
            <person name="Whitman W."/>
        </authorList>
    </citation>
    <scope>NUCLEOTIDE SEQUENCE</scope>
    <source>
        <strain evidence="2">HMT 1</strain>
    </source>
</reference>
<gene>
    <name evidence="2" type="ORF">J2T55_001042</name>
</gene>
<dbReference type="Pfam" id="PF00498">
    <property type="entry name" value="FHA"/>
    <property type="match status" value="1"/>
</dbReference>
<dbReference type="InterPro" id="IPR050923">
    <property type="entry name" value="Cell_Proc_Reg/RNA_Proc"/>
</dbReference>
<dbReference type="Gene3D" id="2.60.200.20">
    <property type="match status" value="1"/>
</dbReference>
<keyword evidence="3" id="KW-1185">Reference proteome</keyword>
<dbReference type="SUPFAM" id="SSF49879">
    <property type="entry name" value="SMAD/FHA domain"/>
    <property type="match status" value="2"/>
</dbReference>
<organism evidence="2 3">
    <name type="scientific">Methylohalomonas lacus</name>
    <dbReference type="NCBI Taxonomy" id="398773"/>
    <lineage>
        <taxon>Bacteria</taxon>
        <taxon>Pseudomonadati</taxon>
        <taxon>Pseudomonadota</taxon>
        <taxon>Gammaproteobacteria</taxon>
        <taxon>Methylohalomonadales</taxon>
        <taxon>Methylohalomonadaceae</taxon>
        <taxon>Methylohalomonas</taxon>
    </lineage>
</organism>
<dbReference type="AlphaFoldDB" id="A0AAE3L136"/>
<dbReference type="Proteomes" id="UP001204445">
    <property type="component" value="Unassembled WGS sequence"/>
</dbReference>
<dbReference type="InterPro" id="IPR000253">
    <property type="entry name" value="FHA_dom"/>
</dbReference>
<dbReference type="PANTHER" id="PTHR23308">
    <property type="entry name" value="NUCLEAR INHIBITOR OF PROTEIN PHOSPHATASE-1"/>
    <property type="match status" value="1"/>
</dbReference>